<name>A0A6C0J1T1_9ZZZZ</name>
<dbReference type="EMBL" id="MN740294">
    <property type="protein sequence ID" value="QHT98596.1"/>
    <property type="molecule type" value="Genomic_DNA"/>
</dbReference>
<accession>A0A6C0J1T1</accession>
<sequence>MHRSFHKDLLIKWSDTSIKDSILVEDKDILICPRFMKSLKDCGFNLYPAYSRNEIEKYRPQRIHF</sequence>
<organism evidence="1">
    <name type="scientific">viral metagenome</name>
    <dbReference type="NCBI Taxonomy" id="1070528"/>
    <lineage>
        <taxon>unclassified sequences</taxon>
        <taxon>metagenomes</taxon>
        <taxon>organismal metagenomes</taxon>
    </lineage>
</organism>
<evidence type="ECO:0000313" key="1">
    <source>
        <dbReference type="EMBL" id="QHT98596.1"/>
    </source>
</evidence>
<reference evidence="1" key="1">
    <citation type="journal article" date="2020" name="Nature">
        <title>Giant virus diversity and host interactions through global metagenomics.</title>
        <authorList>
            <person name="Schulz F."/>
            <person name="Roux S."/>
            <person name="Paez-Espino D."/>
            <person name="Jungbluth S."/>
            <person name="Walsh D.A."/>
            <person name="Denef V.J."/>
            <person name="McMahon K.D."/>
            <person name="Konstantinidis K.T."/>
            <person name="Eloe-Fadrosh E.A."/>
            <person name="Kyrpides N.C."/>
            <person name="Woyke T."/>
        </authorList>
    </citation>
    <scope>NUCLEOTIDE SEQUENCE</scope>
    <source>
        <strain evidence="1">GVMAG-M-3300025676-16</strain>
    </source>
</reference>
<proteinExistence type="predicted"/>
<dbReference type="AlphaFoldDB" id="A0A6C0J1T1"/>
<protein>
    <submittedName>
        <fullName evidence="1">Uncharacterized protein</fullName>
    </submittedName>
</protein>